<dbReference type="InterPro" id="IPR013148">
    <property type="entry name" value="Glyco_hydro_32_N"/>
</dbReference>
<keyword evidence="9" id="KW-0119">Carbohydrate metabolism</keyword>
<comment type="function">
    <text evidence="9">Enables the bacterium to metabolize sucrose as a sole carbon source.</text>
</comment>
<evidence type="ECO:0000256" key="9">
    <source>
        <dbReference type="RuleBase" id="RU365015"/>
    </source>
</evidence>
<dbReference type="AlphaFoldDB" id="A0A1H6V699"/>
<dbReference type="InterPro" id="IPR001362">
    <property type="entry name" value="Glyco_hydro_32"/>
</dbReference>
<keyword evidence="5 8" id="KW-0378">Hydrolase</keyword>
<evidence type="ECO:0000259" key="11">
    <source>
        <dbReference type="Pfam" id="PF08244"/>
    </source>
</evidence>
<comment type="catalytic activity">
    <reaction evidence="8">
        <text>Hydrolysis of terminal non-reducing beta-D-fructofuranoside residues in beta-D-fructofuranosides.</text>
        <dbReference type="EC" id="3.2.1.26"/>
    </reaction>
</comment>
<dbReference type="Pfam" id="PF08244">
    <property type="entry name" value="Glyco_hydro_32C"/>
    <property type="match status" value="1"/>
</dbReference>
<evidence type="ECO:0000256" key="6">
    <source>
        <dbReference type="ARBA" id="ARBA00023295"/>
    </source>
</evidence>
<dbReference type="RefSeq" id="WP_074732406.1">
    <property type="nucleotide sequence ID" value="NZ_FNYK01000043.1"/>
</dbReference>
<evidence type="ECO:0000313" key="12">
    <source>
        <dbReference type="EMBL" id="SEJ00048.1"/>
    </source>
</evidence>
<comment type="similarity">
    <text evidence="2 8">Belongs to the glycosyl hydrolase 32 family.</text>
</comment>
<evidence type="ECO:0000259" key="10">
    <source>
        <dbReference type="Pfam" id="PF00251"/>
    </source>
</evidence>
<evidence type="ECO:0000256" key="7">
    <source>
        <dbReference type="ARBA" id="ARBA00033367"/>
    </source>
</evidence>
<dbReference type="PANTHER" id="PTHR43101:SF1">
    <property type="entry name" value="BETA-FRUCTOSIDASE"/>
    <property type="match status" value="1"/>
</dbReference>
<dbReference type="InterPro" id="IPR006232">
    <property type="entry name" value="Suc6P_hydrolase"/>
</dbReference>
<dbReference type="UniPathway" id="UPA00238"/>
<organism evidence="12 13">
    <name type="scientific">Sharpea azabuensis</name>
    <dbReference type="NCBI Taxonomy" id="322505"/>
    <lineage>
        <taxon>Bacteria</taxon>
        <taxon>Bacillati</taxon>
        <taxon>Bacillota</taxon>
        <taxon>Erysipelotrichia</taxon>
        <taxon>Erysipelotrichales</taxon>
        <taxon>Coprobacillaceae</taxon>
        <taxon>Sharpea</taxon>
    </lineage>
</organism>
<dbReference type="EC" id="3.2.1.26" evidence="3 8"/>
<evidence type="ECO:0000256" key="4">
    <source>
        <dbReference type="ARBA" id="ARBA00019623"/>
    </source>
</evidence>
<dbReference type="InterPro" id="IPR051214">
    <property type="entry name" value="GH32_Enzymes"/>
</dbReference>
<dbReference type="NCBIfam" id="TIGR01322">
    <property type="entry name" value="scrB_fam"/>
    <property type="match status" value="1"/>
</dbReference>
<keyword evidence="9" id="KW-0963">Cytoplasm</keyword>
<dbReference type="SUPFAM" id="SSF75005">
    <property type="entry name" value="Arabinanase/levansucrase/invertase"/>
    <property type="match status" value="1"/>
</dbReference>
<dbReference type="SMART" id="SM00640">
    <property type="entry name" value="Glyco_32"/>
    <property type="match status" value="1"/>
</dbReference>
<dbReference type="Gene3D" id="2.60.120.560">
    <property type="entry name" value="Exo-inulinase, domain 1"/>
    <property type="match status" value="1"/>
</dbReference>
<dbReference type="CDD" id="cd08996">
    <property type="entry name" value="GH32_FFase"/>
    <property type="match status" value="1"/>
</dbReference>
<dbReference type="Pfam" id="PF00251">
    <property type="entry name" value="Glyco_hydro_32N"/>
    <property type="match status" value="1"/>
</dbReference>
<dbReference type="eggNOG" id="COG1621">
    <property type="taxonomic scope" value="Bacteria"/>
</dbReference>
<evidence type="ECO:0000313" key="13">
    <source>
        <dbReference type="Proteomes" id="UP000183028"/>
    </source>
</evidence>
<reference evidence="13" key="1">
    <citation type="submission" date="2016-10" db="EMBL/GenBank/DDBJ databases">
        <authorList>
            <person name="Varghese N."/>
        </authorList>
    </citation>
    <scope>NUCLEOTIDE SEQUENCE [LARGE SCALE GENOMIC DNA]</scope>
    <source>
        <strain evidence="13">DSM 20406</strain>
    </source>
</reference>
<evidence type="ECO:0000256" key="5">
    <source>
        <dbReference type="ARBA" id="ARBA00022801"/>
    </source>
</evidence>
<keyword evidence="6 8" id="KW-0326">Glycosidase</keyword>
<dbReference type="PANTHER" id="PTHR43101">
    <property type="entry name" value="BETA-FRUCTOSIDASE"/>
    <property type="match status" value="1"/>
</dbReference>
<feature type="domain" description="Glycosyl hydrolase family 32 C-terminal" evidence="11">
    <location>
        <begin position="348"/>
        <end position="465"/>
    </location>
</feature>
<dbReference type="EMBL" id="FNYK01000043">
    <property type="protein sequence ID" value="SEJ00048.1"/>
    <property type="molecule type" value="Genomic_DNA"/>
</dbReference>
<gene>
    <name evidence="12" type="ORF">SAMN04487834_10437</name>
</gene>
<feature type="domain" description="Glycosyl hydrolase family 32 N-terminal" evidence="10">
    <location>
        <begin position="25"/>
        <end position="327"/>
    </location>
</feature>
<dbReference type="SUPFAM" id="SSF49899">
    <property type="entry name" value="Concanavalin A-like lectins/glucanases"/>
    <property type="match status" value="1"/>
</dbReference>
<dbReference type="Gene3D" id="2.115.10.20">
    <property type="entry name" value="Glycosyl hydrolase domain, family 43"/>
    <property type="match status" value="1"/>
</dbReference>
<dbReference type="GO" id="GO:0004564">
    <property type="term" value="F:beta-fructofuranosidase activity"/>
    <property type="evidence" value="ECO:0007669"/>
    <property type="project" value="UniProtKB-EC"/>
</dbReference>
<dbReference type="InterPro" id="IPR013320">
    <property type="entry name" value="ConA-like_dom_sf"/>
</dbReference>
<proteinExistence type="inferred from homology"/>
<sequence length="479" mass="55376">MTQLEKANQYIKENKVDYKERPAFHVSAPVGWINDPNGFSIYQNTAHLFFQFYPYDSVWGPMHWGHVKSDDFIKWEDLPTALAPDQSYDAEGCFSGSAIATSEGHALLYTGVMKKDNKVYQNQCLAIGDGLHYEKIDQNPVVDGAIMPKDCSREDFRDPKVWQEDGLYYMVAGNRTNDHVAQVVLFSSHDLTHWQFESVLAKDKQGNLGAVWECPDFFKLDGEQILIVSPQDMCESDAFHNGNNAIYLTGTYDNKTHIFDYQQARAIDDGIDFYAPQTLEAPDGRCIMVAWMQSWDNFIKPVHQKWANMMTLPRELSMKDGHLIQQPVRELNQYHTNHVSYDHYHFTNEITLPGISGRMIDLTVTIHSQNYHECTISFAKNDKYHVDFSYNKYKNILELDRSHCGMIRDCVAIRRKKLRYVHDELKMRIILDRFSAEIFINDGEQVFSTTFYTPLDAKDITFSSPDDLIISVDQYDIVL</sequence>
<protein>
    <recommendedName>
        <fullName evidence="4 8">Sucrose-6-phosphate hydrolase</fullName>
        <ecNumber evidence="3 8">3.2.1.26</ecNumber>
    </recommendedName>
    <alternativeName>
        <fullName evidence="7 9">Invertase</fullName>
    </alternativeName>
</protein>
<evidence type="ECO:0000256" key="3">
    <source>
        <dbReference type="ARBA" id="ARBA00012758"/>
    </source>
</evidence>
<dbReference type="GO" id="GO:0005985">
    <property type="term" value="P:sucrose metabolic process"/>
    <property type="evidence" value="ECO:0007669"/>
    <property type="project" value="UniProtKB-UniPathway"/>
</dbReference>
<dbReference type="Proteomes" id="UP000183028">
    <property type="component" value="Unassembled WGS sequence"/>
</dbReference>
<dbReference type="InterPro" id="IPR023296">
    <property type="entry name" value="Glyco_hydro_beta-prop_sf"/>
</dbReference>
<evidence type="ECO:0000256" key="2">
    <source>
        <dbReference type="ARBA" id="ARBA00009902"/>
    </source>
</evidence>
<dbReference type="STRING" id="322505.SAMN04487836_10935"/>
<dbReference type="InterPro" id="IPR013189">
    <property type="entry name" value="Glyco_hydro_32_C"/>
</dbReference>
<name>A0A1H6V699_9FIRM</name>
<accession>A0A1H6V699</accession>
<evidence type="ECO:0000256" key="8">
    <source>
        <dbReference type="RuleBase" id="RU362110"/>
    </source>
</evidence>
<comment type="pathway">
    <text evidence="1 9">Glycan biosynthesis; sucrose metabolism.</text>
</comment>
<dbReference type="OrthoDB" id="9759709at2"/>
<keyword evidence="13" id="KW-1185">Reference proteome</keyword>
<dbReference type="GO" id="GO:0005737">
    <property type="term" value="C:cytoplasm"/>
    <property type="evidence" value="ECO:0007669"/>
    <property type="project" value="UniProtKB-SubCell"/>
</dbReference>
<comment type="subcellular location">
    <subcellularLocation>
        <location evidence="9">Cytoplasm</location>
    </subcellularLocation>
</comment>
<evidence type="ECO:0000256" key="1">
    <source>
        <dbReference type="ARBA" id="ARBA00004914"/>
    </source>
</evidence>